<accession>A0A7Z0DMM4</accession>
<comment type="caution">
    <text evidence="2">The sequence shown here is derived from an EMBL/GenBank/DDBJ whole genome shotgun (WGS) entry which is preliminary data.</text>
</comment>
<evidence type="ECO:0000259" key="1">
    <source>
        <dbReference type="Pfam" id="PF16571"/>
    </source>
</evidence>
<keyword evidence="3" id="KW-1185">Reference proteome</keyword>
<dbReference type="Pfam" id="PF16571">
    <property type="entry name" value="FBP_C"/>
    <property type="match status" value="1"/>
</dbReference>
<feature type="domain" description="Elongation factor G-binding protein C-terminal treble-clef zinc-finger" evidence="1">
    <location>
        <begin position="11"/>
        <end position="160"/>
    </location>
</feature>
<dbReference type="AlphaFoldDB" id="A0A7Z0DMM4"/>
<sequence length="164" mass="18035">MISMKPLTETDVRSSFVNLTKGATKRLNMPVDLAERPWGDLDYLGWQDPKAPQNHYLVTEHDGRLCGVALRASRETRGPRKTMCALCTTVGDVALLVASRAGRSGQDGNSVGTYICADLDCSLKARNKRKPDTPVIHETLSVEQKVDRLLGNLDSFVARVLRPA</sequence>
<dbReference type="EMBL" id="JACBZR010000001">
    <property type="protein sequence ID" value="NYI78445.1"/>
    <property type="molecule type" value="Genomic_DNA"/>
</dbReference>
<dbReference type="Proteomes" id="UP000564496">
    <property type="component" value="Unassembled WGS sequence"/>
</dbReference>
<organism evidence="2 3">
    <name type="scientific">Nocardioides panzhihuensis</name>
    <dbReference type="NCBI Taxonomy" id="860243"/>
    <lineage>
        <taxon>Bacteria</taxon>
        <taxon>Bacillati</taxon>
        <taxon>Actinomycetota</taxon>
        <taxon>Actinomycetes</taxon>
        <taxon>Propionibacteriales</taxon>
        <taxon>Nocardioidaceae</taxon>
        <taxon>Nocardioides</taxon>
    </lineage>
</organism>
<protein>
    <recommendedName>
        <fullName evidence="1">Elongation factor G-binding protein C-terminal treble-clef zinc-finger domain-containing protein</fullName>
    </recommendedName>
</protein>
<reference evidence="2 3" key="1">
    <citation type="submission" date="2020-07" db="EMBL/GenBank/DDBJ databases">
        <title>Sequencing the genomes of 1000 actinobacteria strains.</title>
        <authorList>
            <person name="Klenk H.-P."/>
        </authorList>
    </citation>
    <scope>NUCLEOTIDE SEQUENCE [LARGE SCALE GENOMIC DNA]</scope>
    <source>
        <strain evidence="2 3">DSM 26487</strain>
    </source>
</reference>
<name>A0A7Z0DMM4_9ACTN</name>
<dbReference type="RefSeq" id="WP_246321497.1">
    <property type="nucleotide sequence ID" value="NZ_JACBZR010000001.1"/>
</dbReference>
<gene>
    <name evidence="2" type="ORF">BJ988_003093</name>
</gene>
<evidence type="ECO:0000313" key="3">
    <source>
        <dbReference type="Proteomes" id="UP000564496"/>
    </source>
</evidence>
<dbReference type="InterPro" id="IPR032330">
    <property type="entry name" value="EF-G-binding_C"/>
</dbReference>
<proteinExistence type="predicted"/>
<evidence type="ECO:0000313" key="2">
    <source>
        <dbReference type="EMBL" id="NYI78445.1"/>
    </source>
</evidence>